<protein>
    <submittedName>
        <fullName evidence="1">BnaCnng47620D protein</fullName>
    </submittedName>
</protein>
<organism evidence="1 2">
    <name type="scientific">Brassica napus</name>
    <name type="common">Rape</name>
    <dbReference type="NCBI Taxonomy" id="3708"/>
    <lineage>
        <taxon>Eukaryota</taxon>
        <taxon>Viridiplantae</taxon>
        <taxon>Streptophyta</taxon>
        <taxon>Embryophyta</taxon>
        <taxon>Tracheophyta</taxon>
        <taxon>Spermatophyta</taxon>
        <taxon>Magnoliopsida</taxon>
        <taxon>eudicotyledons</taxon>
        <taxon>Gunneridae</taxon>
        <taxon>Pentapetalae</taxon>
        <taxon>rosids</taxon>
        <taxon>malvids</taxon>
        <taxon>Brassicales</taxon>
        <taxon>Brassicaceae</taxon>
        <taxon>Brassiceae</taxon>
        <taxon>Brassica</taxon>
    </lineage>
</organism>
<sequence>MSKICNTWNYVSNHSSDEDGRIVLIWKDPLRLQVVKQSRQSMTCTLTLPNKEPVYFTSV</sequence>
<dbReference type="AlphaFoldDB" id="A0A078JD52"/>
<dbReference type="Proteomes" id="UP000028999">
    <property type="component" value="Unassembled WGS sequence"/>
</dbReference>
<accession>A0A078JD52</accession>
<dbReference type="Gramene" id="CDY65548">
    <property type="protein sequence ID" value="CDY65548"/>
    <property type="gene ID" value="GSBRNA2T00046788001"/>
</dbReference>
<keyword evidence="2" id="KW-1185">Reference proteome</keyword>
<gene>
    <name evidence="1" type="primary">BnaCnng47620D</name>
    <name evidence="1" type="ORF">GSBRNA2T00046788001</name>
</gene>
<evidence type="ECO:0000313" key="1">
    <source>
        <dbReference type="EMBL" id="CDY65548.1"/>
    </source>
</evidence>
<name>A0A078JD52_BRANA</name>
<proteinExistence type="predicted"/>
<evidence type="ECO:0000313" key="2">
    <source>
        <dbReference type="Proteomes" id="UP000028999"/>
    </source>
</evidence>
<dbReference type="PaxDb" id="3708-A0A078JD52"/>
<dbReference type="EMBL" id="LK034832">
    <property type="protein sequence ID" value="CDY65548.1"/>
    <property type="molecule type" value="Genomic_DNA"/>
</dbReference>
<reference evidence="1 2" key="1">
    <citation type="journal article" date="2014" name="Science">
        <title>Plant genetics. Early allopolyploid evolution in the post-Neolithic Brassica napus oilseed genome.</title>
        <authorList>
            <person name="Chalhoub B."/>
            <person name="Denoeud F."/>
            <person name="Liu S."/>
            <person name="Parkin I.A."/>
            <person name="Tang H."/>
            <person name="Wang X."/>
            <person name="Chiquet J."/>
            <person name="Belcram H."/>
            <person name="Tong C."/>
            <person name="Samans B."/>
            <person name="Correa M."/>
            <person name="Da Silva C."/>
            <person name="Just J."/>
            <person name="Falentin C."/>
            <person name="Koh C.S."/>
            <person name="Le Clainche I."/>
            <person name="Bernard M."/>
            <person name="Bento P."/>
            <person name="Noel B."/>
            <person name="Labadie K."/>
            <person name="Alberti A."/>
            <person name="Charles M."/>
            <person name="Arnaud D."/>
            <person name="Guo H."/>
            <person name="Daviaud C."/>
            <person name="Alamery S."/>
            <person name="Jabbari K."/>
            <person name="Zhao M."/>
            <person name="Edger P.P."/>
            <person name="Chelaifa H."/>
            <person name="Tack D."/>
            <person name="Lassalle G."/>
            <person name="Mestiri I."/>
            <person name="Schnel N."/>
            <person name="Le Paslier M.C."/>
            <person name="Fan G."/>
            <person name="Renault V."/>
            <person name="Bayer P.E."/>
            <person name="Golicz A.A."/>
            <person name="Manoli S."/>
            <person name="Lee T.H."/>
            <person name="Thi V.H."/>
            <person name="Chalabi S."/>
            <person name="Hu Q."/>
            <person name="Fan C."/>
            <person name="Tollenaere R."/>
            <person name="Lu Y."/>
            <person name="Battail C."/>
            <person name="Shen J."/>
            <person name="Sidebottom C.H."/>
            <person name="Wang X."/>
            <person name="Canaguier A."/>
            <person name="Chauveau A."/>
            <person name="Berard A."/>
            <person name="Deniot G."/>
            <person name="Guan M."/>
            <person name="Liu Z."/>
            <person name="Sun F."/>
            <person name="Lim Y.P."/>
            <person name="Lyons E."/>
            <person name="Town C.D."/>
            <person name="Bancroft I."/>
            <person name="Wang X."/>
            <person name="Meng J."/>
            <person name="Ma J."/>
            <person name="Pires J.C."/>
            <person name="King G.J."/>
            <person name="Brunel D."/>
            <person name="Delourme R."/>
            <person name="Renard M."/>
            <person name="Aury J.M."/>
            <person name="Adams K.L."/>
            <person name="Batley J."/>
            <person name="Snowdon R.J."/>
            <person name="Tost J."/>
            <person name="Edwards D."/>
            <person name="Zhou Y."/>
            <person name="Hua W."/>
            <person name="Sharpe A.G."/>
            <person name="Paterson A.H."/>
            <person name="Guan C."/>
            <person name="Wincker P."/>
        </authorList>
    </citation>
    <scope>NUCLEOTIDE SEQUENCE [LARGE SCALE GENOMIC DNA]</scope>
    <source>
        <strain evidence="2">cv. Darmor-bzh</strain>
    </source>
</reference>